<feature type="binding site" evidence="9">
    <location>
        <position position="89"/>
    </location>
    <ligand>
        <name>Zn(2+)</name>
        <dbReference type="ChEBI" id="CHEBI:29105"/>
    </ligand>
</feature>
<comment type="function">
    <text evidence="10">Reversible hydration of carbon dioxide.</text>
</comment>
<evidence type="ECO:0000256" key="7">
    <source>
        <dbReference type="ARBA" id="ARBA00031969"/>
    </source>
</evidence>
<name>Q1MR55_LAWIP</name>
<keyword evidence="6 10" id="KW-0456">Lyase</keyword>
<feature type="binding site" evidence="9">
    <location>
        <position position="152"/>
    </location>
    <ligand>
        <name>Zn(2+)</name>
        <dbReference type="ChEBI" id="CHEBI:29105"/>
    </ligand>
</feature>
<comment type="cofactor">
    <cofactor evidence="9">
        <name>Zn(2+)</name>
        <dbReference type="ChEBI" id="CHEBI:29105"/>
    </cofactor>
    <text evidence="9">Binds 1 zinc ion per subunit.</text>
</comment>
<dbReference type="HOGENOM" id="CLU_053879_5_3_7"/>
<evidence type="ECO:0000256" key="1">
    <source>
        <dbReference type="ARBA" id="ARBA00006217"/>
    </source>
</evidence>
<proteinExistence type="inferred from homology"/>
<dbReference type="InterPro" id="IPR015892">
    <property type="entry name" value="Carbonic_anhydrase_CS"/>
</dbReference>
<feature type="binding site" evidence="9">
    <location>
        <position position="149"/>
    </location>
    <ligand>
        <name>Zn(2+)</name>
        <dbReference type="ChEBI" id="CHEBI:29105"/>
    </ligand>
</feature>
<dbReference type="eggNOG" id="COG0288">
    <property type="taxonomic scope" value="Bacteria"/>
</dbReference>
<dbReference type="GO" id="GO:0004089">
    <property type="term" value="F:carbonate dehydratase activity"/>
    <property type="evidence" value="ECO:0007669"/>
    <property type="project" value="UniProtKB-UniRule"/>
</dbReference>
<feature type="binding site" evidence="9">
    <location>
        <position position="87"/>
    </location>
    <ligand>
        <name>Zn(2+)</name>
        <dbReference type="ChEBI" id="CHEBI:29105"/>
    </ligand>
</feature>
<dbReference type="GO" id="GO:0008270">
    <property type="term" value="F:zinc ion binding"/>
    <property type="evidence" value="ECO:0007669"/>
    <property type="project" value="UniProtKB-UniRule"/>
</dbReference>
<keyword evidence="5 9" id="KW-0862">Zinc</keyword>
<dbReference type="GO" id="GO:0015976">
    <property type="term" value="P:carbon utilization"/>
    <property type="evidence" value="ECO:0007669"/>
    <property type="project" value="InterPro"/>
</dbReference>
<evidence type="ECO:0000313" key="11">
    <source>
        <dbReference type="EMBL" id="CAJ54521.1"/>
    </source>
</evidence>
<protein>
    <recommendedName>
        <fullName evidence="3 10">Carbonic anhydrase</fullName>
        <ecNumber evidence="2 10">4.2.1.1</ecNumber>
    </recommendedName>
    <alternativeName>
        <fullName evidence="7 10">Carbonate dehydratase</fullName>
    </alternativeName>
</protein>
<sequence length="258" mass="29198">MKKVFYISIHLVVFWGCIVFFIPPNFANAQKSIKGKSMEESLNNVEAVKILEEGFRRFQKLHFCNPDSPYKKELSEGQQPRVLFISCSDSRVDPAILTEAKPGDLFVVRNISNLVPPCTKEDGSYHGVTSAIEYAVEHLHVDTIIIMGHAKCGGIHSLLLPGSYTGKSFIDRWMSIAKPAKILAEKKFPNAPFEVRQKACEQFSVVNSMNNILTFPWVKEAVKKSNLKVYGWYFDIVSGELLQYDPIKKEFFVLVPSC</sequence>
<gene>
    <name evidence="11" type="primary">cynT</name>
    <name evidence="11" type="ordered locus">LI0467</name>
</gene>
<evidence type="ECO:0000256" key="4">
    <source>
        <dbReference type="ARBA" id="ARBA00022723"/>
    </source>
</evidence>
<dbReference type="KEGG" id="lip:LI0467"/>
<evidence type="ECO:0000313" key="12">
    <source>
        <dbReference type="Proteomes" id="UP000002430"/>
    </source>
</evidence>
<dbReference type="PROSITE" id="PS00705">
    <property type="entry name" value="PROK_CO2_ANHYDRASE_2"/>
    <property type="match status" value="1"/>
</dbReference>
<dbReference type="PROSITE" id="PS00704">
    <property type="entry name" value="PROK_CO2_ANHYDRASE_1"/>
    <property type="match status" value="1"/>
</dbReference>
<dbReference type="Gene3D" id="3.40.1050.10">
    <property type="entry name" value="Carbonic anhydrase"/>
    <property type="match status" value="1"/>
</dbReference>
<dbReference type="EC" id="4.2.1.1" evidence="2 10"/>
<dbReference type="InterPro" id="IPR001765">
    <property type="entry name" value="Carbonic_anhydrase"/>
</dbReference>
<dbReference type="SMART" id="SM00947">
    <property type="entry name" value="Pro_CA"/>
    <property type="match status" value="1"/>
</dbReference>
<comment type="similarity">
    <text evidence="1 10">Belongs to the beta-class carbonic anhydrase family.</text>
</comment>
<dbReference type="STRING" id="363253.LI0467"/>
<evidence type="ECO:0000256" key="2">
    <source>
        <dbReference type="ARBA" id="ARBA00012925"/>
    </source>
</evidence>
<organism evidence="11 12">
    <name type="scientific">Lawsonia intracellularis (strain PHE/MN1-00)</name>
    <dbReference type="NCBI Taxonomy" id="363253"/>
    <lineage>
        <taxon>Bacteria</taxon>
        <taxon>Pseudomonadati</taxon>
        <taxon>Thermodesulfobacteriota</taxon>
        <taxon>Desulfovibrionia</taxon>
        <taxon>Desulfovibrionales</taxon>
        <taxon>Desulfovibrionaceae</taxon>
        <taxon>Lawsonia</taxon>
    </lineage>
</organism>
<dbReference type="OrthoDB" id="9797527at2"/>
<dbReference type="SUPFAM" id="SSF53056">
    <property type="entry name" value="beta-carbonic anhydrase, cab"/>
    <property type="match status" value="1"/>
</dbReference>
<dbReference type="Pfam" id="PF00484">
    <property type="entry name" value="Pro_CA"/>
    <property type="match status" value="1"/>
</dbReference>
<evidence type="ECO:0000256" key="3">
    <source>
        <dbReference type="ARBA" id="ARBA00014628"/>
    </source>
</evidence>
<keyword evidence="12" id="KW-1185">Reference proteome</keyword>
<dbReference type="Proteomes" id="UP000002430">
    <property type="component" value="Chromosome"/>
</dbReference>
<evidence type="ECO:0000256" key="8">
    <source>
        <dbReference type="ARBA" id="ARBA00048348"/>
    </source>
</evidence>
<evidence type="ECO:0000256" key="5">
    <source>
        <dbReference type="ARBA" id="ARBA00022833"/>
    </source>
</evidence>
<dbReference type="InterPro" id="IPR045066">
    <property type="entry name" value="Beta_CA_cladeB"/>
</dbReference>
<comment type="catalytic activity">
    <reaction evidence="8 10">
        <text>hydrogencarbonate + H(+) = CO2 + H2O</text>
        <dbReference type="Rhea" id="RHEA:10748"/>
        <dbReference type="ChEBI" id="CHEBI:15377"/>
        <dbReference type="ChEBI" id="CHEBI:15378"/>
        <dbReference type="ChEBI" id="CHEBI:16526"/>
        <dbReference type="ChEBI" id="CHEBI:17544"/>
        <dbReference type="EC" id="4.2.1.1"/>
    </reaction>
</comment>
<keyword evidence="4 9" id="KW-0479">Metal-binding</keyword>
<reference evidence="11 12" key="1">
    <citation type="submission" date="2005-11" db="EMBL/GenBank/DDBJ databases">
        <title>The complete genome sequence of Lawsonia intracellularis: the causative agent of proliferative enteropathy.</title>
        <authorList>
            <person name="Kaur K."/>
            <person name="Zhang Q."/>
            <person name="Beckler D."/>
            <person name="Munir S."/>
            <person name="Li L."/>
            <person name="Kinsley K."/>
            <person name="Herron L."/>
            <person name="Peterson A."/>
            <person name="May B."/>
            <person name="Singh S."/>
            <person name="Gebhart C."/>
            <person name="Kapur V."/>
        </authorList>
    </citation>
    <scope>NUCLEOTIDE SEQUENCE [LARGE SCALE GENOMIC DNA]</scope>
    <source>
        <strain evidence="11 12">PHE/MN1-00</strain>
    </source>
</reference>
<dbReference type="CDD" id="cd00884">
    <property type="entry name" value="beta_CA_cladeB"/>
    <property type="match status" value="1"/>
</dbReference>
<evidence type="ECO:0000256" key="9">
    <source>
        <dbReference type="PIRSR" id="PIRSR601765-1"/>
    </source>
</evidence>
<dbReference type="EMBL" id="AM180252">
    <property type="protein sequence ID" value="CAJ54521.1"/>
    <property type="molecule type" value="Genomic_DNA"/>
</dbReference>
<dbReference type="AlphaFoldDB" id="Q1MR55"/>
<evidence type="ECO:0000256" key="10">
    <source>
        <dbReference type="RuleBase" id="RU003956"/>
    </source>
</evidence>
<dbReference type="InterPro" id="IPR036874">
    <property type="entry name" value="Carbonic_anhydrase_sf"/>
</dbReference>
<dbReference type="FunFam" id="3.40.1050.10:FF:000003">
    <property type="entry name" value="Carbonic anhydrase"/>
    <property type="match status" value="1"/>
</dbReference>
<dbReference type="PANTHER" id="PTHR11002:SF76">
    <property type="entry name" value="CARBONIC ANHYDRASE"/>
    <property type="match status" value="1"/>
</dbReference>
<dbReference type="RefSeq" id="WP_011526551.1">
    <property type="nucleotide sequence ID" value="NC_008011.1"/>
</dbReference>
<accession>Q1MR55</accession>
<evidence type="ECO:0000256" key="6">
    <source>
        <dbReference type="ARBA" id="ARBA00023239"/>
    </source>
</evidence>
<dbReference type="PANTHER" id="PTHR11002">
    <property type="entry name" value="CARBONIC ANHYDRASE"/>
    <property type="match status" value="1"/>
</dbReference>